<dbReference type="EMBL" id="JBDPGJ010000004">
    <property type="protein sequence ID" value="MEX0407494.1"/>
    <property type="molecule type" value="Genomic_DNA"/>
</dbReference>
<sequence>MLARRLAALGTAAFVMLGSTAVWADTTIKYSSWLPPAHFLWTDVYVPFFEEIEKVTEGRVKVEVLPKVVGTAASQIEVVRDGLADMSFTVASYTPGRYVASEVGELPLLGNDAAVMGPAYYRHFKEYIEPAGEYDGIKVLSIWMISPLQPHTEGRPINSVDDFKGLKLRTPNPNTVMALELLGGVPILKSSTEAFEMLATGAIDGQITIPNTIPGFNQLDLLDAVTIIPGGMSNAVNLMFINQDKWAEISEEDRKAIEEVAGEKLARDIGVAYMKADEEALKIFRDNGYEVIEGDEKLRADLAEKLKPVEEAWIKRAEEKGVKDPAGQLAALRAAIAEGEKASQ</sequence>
<feature type="signal peptide" evidence="2">
    <location>
        <begin position="1"/>
        <end position="24"/>
    </location>
</feature>
<evidence type="ECO:0000256" key="1">
    <source>
        <dbReference type="ARBA" id="ARBA00022729"/>
    </source>
</evidence>
<organism evidence="3 4">
    <name type="scientific">Aquibium pacificus</name>
    <dbReference type="NCBI Taxonomy" id="3153579"/>
    <lineage>
        <taxon>Bacteria</taxon>
        <taxon>Pseudomonadati</taxon>
        <taxon>Pseudomonadota</taxon>
        <taxon>Alphaproteobacteria</taxon>
        <taxon>Hyphomicrobiales</taxon>
        <taxon>Phyllobacteriaceae</taxon>
        <taxon>Aquibium</taxon>
    </lineage>
</organism>
<gene>
    <name evidence="3" type="ORF">ABGN05_17680</name>
</gene>
<dbReference type="CDD" id="cd13665">
    <property type="entry name" value="PBP2_TRAP_Dctp3_4"/>
    <property type="match status" value="1"/>
</dbReference>
<keyword evidence="4" id="KW-1185">Reference proteome</keyword>
<name>A0ABV3SLA6_9HYPH</name>
<dbReference type="Pfam" id="PF03480">
    <property type="entry name" value="DctP"/>
    <property type="match status" value="1"/>
</dbReference>
<dbReference type="NCBIfam" id="NF037995">
    <property type="entry name" value="TRAP_S1"/>
    <property type="match status" value="1"/>
</dbReference>
<dbReference type="InterPro" id="IPR038404">
    <property type="entry name" value="TRAP_DctP_sf"/>
</dbReference>
<dbReference type="PANTHER" id="PTHR33376:SF15">
    <property type="entry name" value="BLL6794 PROTEIN"/>
    <property type="match status" value="1"/>
</dbReference>
<proteinExistence type="predicted"/>
<feature type="chain" id="PRO_5047458692" evidence="2">
    <location>
        <begin position="25"/>
        <end position="344"/>
    </location>
</feature>
<dbReference type="PANTHER" id="PTHR33376">
    <property type="match status" value="1"/>
</dbReference>
<reference evidence="3 4" key="1">
    <citation type="submission" date="2024-05" db="EMBL/GenBank/DDBJ databases">
        <authorList>
            <person name="Jiang F."/>
        </authorList>
    </citation>
    <scope>NUCLEOTIDE SEQUENCE [LARGE SCALE GENOMIC DNA]</scope>
    <source>
        <strain evidence="3 4">LZ166</strain>
    </source>
</reference>
<comment type="caution">
    <text evidence="3">The sequence shown here is derived from an EMBL/GenBank/DDBJ whole genome shotgun (WGS) entry which is preliminary data.</text>
</comment>
<dbReference type="SUPFAM" id="SSF53850">
    <property type="entry name" value="Periplasmic binding protein-like II"/>
    <property type="match status" value="1"/>
</dbReference>
<accession>A0ABV3SLA6</accession>
<dbReference type="Gene3D" id="3.40.190.170">
    <property type="entry name" value="Bacterial extracellular solute-binding protein, family 7"/>
    <property type="match status" value="1"/>
</dbReference>
<protein>
    <submittedName>
        <fullName evidence="3">TRAP transporter substrate-binding protein</fullName>
    </submittedName>
</protein>
<evidence type="ECO:0000313" key="4">
    <source>
        <dbReference type="Proteomes" id="UP001556692"/>
    </source>
</evidence>
<dbReference type="Proteomes" id="UP001556692">
    <property type="component" value="Unassembled WGS sequence"/>
</dbReference>
<keyword evidence="1 2" id="KW-0732">Signal</keyword>
<evidence type="ECO:0000256" key="2">
    <source>
        <dbReference type="SAM" id="SignalP"/>
    </source>
</evidence>
<evidence type="ECO:0000313" key="3">
    <source>
        <dbReference type="EMBL" id="MEX0407494.1"/>
    </source>
</evidence>
<dbReference type="RefSeq" id="WP_367955373.1">
    <property type="nucleotide sequence ID" value="NZ_JBDPGJ010000004.1"/>
</dbReference>
<dbReference type="InterPro" id="IPR018389">
    <property type="entry name" value="DctP_fam"/>
</dbReference>